<dbReference type="InterPro" id="IPR024513">
    <property type="entry name" value="DUF3334"/>
</dbReference>
<comment type="caution">
    <text evidence="2">The sequence shown here is derived from an EMBL/GenBank/DDBJ whole genome shotgun (WGS) entry which is preliminary data.</text>
</comment>
<keyword evidence="3" id="KW-1185">Reference proteome</keyword>
<keyword evidence="1" id="KW-0145">Chemotaxis</keyword>
<dbReference type="Proteomes" id="UP000321922">
    <property type="component" value="Unassembled WGS sequence"/>
</dbReference>
<evidence type="ECO:0000313" key="3">
    <source>
        <dbReference type="Proteomes" id="UP000321922"/>
    </source>
</evidence>
<gene>
    <name evidence="2" type="ORF">VSA01S_16450</name>
</gene>
<dbReference type="InterPro" id="IPR028976">
    <property type="entry name" value="CheC-like_sf"/>
</dbReference>
<organism evidence="2 3">
    <name type="scientific">Vibrio sagamiensis NBRC 104589</name>
    <dbReference type="NCBI Taxonomy" id="1219064"/>
    <lineage>
        <taxon>Bacteria</taxon>
        <taxon>Pseudomonadati</taxon>
        <taxon>Pseudomonadota</taxon>
        <taxon>Gammaproteobacteria</taxon>
        <taxon>Vibrionales</taxon>
        <taxon>Vibrionaceae</taxon>
        <taxon>Vibrio</taxon>
    </lineage>
</organism>
<dbReference type="EMBL" id="BJXJ01000013">
    <property type="protein sequence ID" value="GEM75533.1"/>
    <property type="molecule type" value="Genomic_DNA"/>
</dbReference>
<proteinExistence type="predicted"/>
<sequence>MTHTSNEVGDVLGELINQFVGNFTDRIRKELQIHITQNQPKC</sequence>
<dbReference type="AlphaFoldDB" id="A0A511QDZ3"/>
<dbReference type="Pfam" id="PF11813">
    <property type="entry name" value="DUF3334"/>
    <property type="match status" value="1"/>
</dbReference>
<name>A0A511QDZ3_9VIBR</name>
<protein>
    <submittedName>
        <fullName evidence="2">Uncharacterized protein</fullName>
    </submittedName>
</protein>
<evidence type="ECO:0000313" key="2">
    <source>
        <dbReference type="EMBL" id="GEM75533.1"/>
    </source>
</evidence>
<dbReference type="GO" id="GO:0006935">
    <property type="term" value="P:chemotaxis"/>
    <property type="evidence" value="ECO:0007669"/>
    <property type="project" value="UniProtKB-KW"/>
</dbReference>
<reference evidence="2 3" key="1">
    <citation type="submission" date="2019-07" db="EMBL/GenBank/DDBJ databases">
        <title>Whole genome shotgun sequence of Vibrio sagamiensis NBRC 104589.</title>
        <authorList>
            <person name="Hosoyama A."/>
            <person name="Uohara A."/>
            <person name="Ohji S."/>
            <person name="Ichikawa N."/>
        </authorList>
    </citation>
    <scope>NUCLEOTIDE SEQUENCE [LARGE SCALE GENOMIC DNA]</scope>
    <source>
        <strain evidence="2 3">NBRC 104589</strain>
    </source>
</reference>
<dbReference type="SUPFAM" id="SSF103039">
    <property type="entry name" value="CheC-like"/>
    <property type="match status" value="1"/>
</dbReference>
<evidence type="ECO:0000256" key="1">
    <source>
        <dbReference type="ARBA" id="ARBA00022500"/>
    </source>
</evidence>
<accession>A0A511QDZ3</accession>